<feature type="domain" description="Pectate lyase" evidence="6">
    <location>
        <begin position="103"/>
        <end position="354"/>
    </location>
</feature>
<dbReference type="STRING" id="1754190.A0A1Y2D9R7"/>
<dbReference type="PANTHER" id="PTHR31683">
    <property type="entry name" value="PECTATE LYASE 18-RELATED"/>
    <property type="match status" value="1"/>
</dbReference>
<comment type="subcellular location">
    <subcellularLocation>
        <location evidence="3">Secreted</location>
    </subcellularLocation>
</comment>
<evidence type="ECO:0000313" key="7">
    <source>
        <dbReference type="EMBL" id="ORY56000.1"/>
    </source>
</evidence>
<dbReference type="InterPro" id="IPR002022">
    <property type="entry name" value="Pec_lyase"/>
</dbReference>
<dbReference type="InterPro" id="IPR045032">
    <property type="entry name" value="PEL"/>
</dbReference>
<feature type="compositionally biased region" description="Polar residues" evidence="4">
    <location>
        <begin position="497"/>
        <end position="535"/>
    </location>
</feature>
<dbReference type="Proteomes" id="UP000193920">
    <property type="component" value="Unassembled WGS sequence"/>
</dbReference>
<feature type="signal peptide" evidence="5">
    <location>
        <begin position="1"/>
        <end position="19"/>
    </location>
</feature>
<dbReference type="SMART" id="SM00656">
    <property type="entry name" value="Amb_all"/>
    <property type="match status" value="1"/>
</dbReference>
<evidence type="ECO:0000256" key="2">
    <source>
        <dbReference type="ARBA" id="ARBA00023239"/>
    </source>
</evidence>
<feature type="region of interest" description="Disordered" evidence="4">
    <location>
        <begin position="495"/>
        <end position="535"/>
    </location>
</feature>
<comment type="similarity">
    <text evidence="1 3">Belongs to the polysaccharide lyase 1 family.</text>
</comment>
<keyword evidence="2 3" id="KW-0456">Lyase</keyword>
<comment type="caution">
    <text evidence="7">The sequence shown here is derived from an EMBL/GenBank/DDBJ whole genome shotgun (WGS) entry which is preliminary data.</text>
</comment>
<evidence type="ECO:0000256" key="5">
    <source>
        <dbReference type="SAM" id="SignalP"/>
    </source>
</evidence>
<dbReference type="InterPro" id="IPR011050">
    <property type="entry name" value="Pectin_lyase_fold/virulence"/>
</dbReference>
<accession>A0A1Y2D9R7</accession>
<dbReference type="Pfam" id="PF00544">
    <property type="entry name" value="Pectate_lyase_4"/>
    <property type="match status" value="1"/>
</dbReference>
<dbReference type="EMBL" id="MCOG01000075">
    <property type="protein sequence ID" value="ORY56000.1"/>
    <property type="molecule type" value="Genomic_DNA"/>
</dbReference>
<evidence type="ECO:0000259" key="6">
    <source>
        <dbReference type="SMART" id="SM00656"/>
    </source>
</evidence>
<dbReference type="GO" id="GO:0005576">
    <property type="term" value="C:extracellular region"/>
    <property type="evidence" value="ECO:0007669"/>
    <property type="project" value="UniProtKB-SubCell"/>
</dbReference>
<dbReference type="Gene3D" id="2.160.20.10">
    <property type="entry name" value="Single-stranded right-handed beta-helix, Pectin lyase-like"/>
    <property type="match status" value="1"/>
</dbReference>
<proteinExistence type="inferred from homology"/>
<dbReference type="PANTHER" id="PTHR31683:SF18">
    <property type="entry name" value="PECTATE LYASE 21-RELATED"/>
    <property type="match status" value="1"/>
</dbReference>
<feature type="chain" id="PRO_5012124122" evidence="5">
    <location>
        <begin position="20"/>
        <end position="570"/>
    </location>
</feature>
<dbReference type="GO" id="GO:0030570">
    <property type="term" value="F:pectate lyase activity"/>
    <property type="evidence" value="ECO:0007669"/>
    <property type="project" value="InterPro"/>
</dbReference>
<keyword evidence="3" id="KW-0964">Secreted</keyword>
<reference evidence="7 8" key="1">
    <citation type="submission" date="2016-08" db="EMBL/GenBank/DDBJ databases">
        <title>A Parts List for Fungal Cellulosomes Revealed by Comparative Genomics.</title>
        <authorList>
            <consortium name="DOE Joint Genome Institute"/>
            <person name="Haitjema C.H."/>
            <person name="Gilmore S.P."/>
            <person name="Henske J.K."/>
            <person name="Solomon K.V."/>
            <person name="De Groot R."/>
            <person name="Kuo A."/>
            <person name="Mondo S.J."/>
            <person name="Salamov A.A."/>
            <person name="Labutti K."/>
            <person name="Zhao Z."/>
            <person name="Chiniquy J."/>
            <person name="Barry K."/>
            <person name="Brewer H.M."/>
            <person name="Purvine S.O."/>
            <person name="Wright A.T."/>
            <person name="Boxma B."/>
            <person name="Van Alen T."/>
            <person name="Hackstein J.H."/>
            <person name="Baker S.E."/>
            <person name="Grigoriev I.V."/>
            <person name="O'Malley M.A."/>
        </authorList>
    </citation>
    <scope>NUCLEOTIDE SEQUENCE [LARGE SCALE GENOMIC DNA]</scope>
    <source>
        <strain evidence="7 8">G1</strain>
    </source>
</reference>
<dbReference type="OrthoDB" id="1637350at2759"/>
<dbReference type="SUPFAM" id="SSF51126">
    <property type="entry name" value="Pectin lyase-like"/>
    <property type="match status" value="1"/>
</dbReference>
<evidence type="ECO:0000313" key="8">
    <source>
        <dbReference type="Proteomes" id="UP000193920"/>
    </source>
</evidence>
<dbReference type="InterPro" id="IPR012334">
    <property type="entry name" value="Pectin_lyas_fold"/>
</dbReference>
<evidence type="ECO:0000256" key="3">
    <source>
        <dbReference type="RuleBase" id="RU361173"/>
    </source>
</evidence>
<protein>
    <submittedName>
        <fullName evidence="7">Pectin lyase-like protein</fullName>
    </submittedName>
</protein>
<dbReference type="GO" id="GO:0000272">
    <property type="term" value="P:polysaccharide catabolic process"/>
    <property type="evidence" value="ECO:0007669"/>
    <property type="project" value="UniProtKB-KW"/>
</dbReference>
<keyword evidence="3" id="KW-0624">Polysaccharide degradation</keyword>
<keyword evidence="3" id="KW-0119">Carbohydrate metabolism</keyword>
<name>A0A1Y2D9R7_9FUNG</name>
<evidence type="ECO:0000256" key="1">
    <source>
        <dbReference type="ARBA" id="ARBA00010980"/>
    </source>
</evidence>
<sequence>MKLSKLNFIVLSLATFAKASSPIGFGKNTFGGNGGVEYHVNNMKEFQEALNNNGNPNGSKIIYIDSQINGALQEDGSLLTAESLSPGFTFQKYVACFTEDGSEWLNTDECNVIEELRSAGAKVQANKIKVMVTPNTTIIGNGEGSKLEELSLQINGVSNVIIKNLFIEAPNDLFPEWDPTDGIHGSWNSEYDAIVIRRSINVWIDNCYLTDGNKGVDTTPLVFGQYIDLHDGLIDIVNESDFVTISNNRFENHKKTILIGSSDKNVEDRGHLKITIYNNVFLNCNERLPRVRFGHVHVYNNYYYAETFNPGYPSLTVDNYFHDDAVFPQYFIGLGVEGNVLSEYNSFNYIGNQEIPATDDIIVYSYGGYIFHDNGSEYNGQNIDIDSLAEKSFKLKVKTKVAQNAEKGSSNPIWVNATFTNDAFHPSSFYDYNLMTNLDEVNDLINKVPSWMFGEIDNQLEVSNNNFDYELMNTENVTYNKEPTLEDIENIIKNNVEPPTTENISTNSTEQPTTEDTTQNNTVEPPTIEGTTQNNTIEPIEPIGPPMAENIIPSNFEQSITEDSIQNNTI</sequence>
<keyword evidence="8" id="KW-1185">Reference proteome</keyword>
<evidence type="ECO:0000256" key="4">
    <source>
        <dbReference type="SAM" id="MobiDB-lite"/>
    </source>
</evidence>
<organism evidence="7 8">
    <name type="scientific">Neocallimastix californiae</name>
    <dbReference type="NCBI Taxonomy" id="1754190"/>
    <lineage>
        <taxon>Eukaryota</taxon>
        <taxon>Fungi</taxon>
        <taxon>Fungi incertae sedis</taxon>
        <taxon>Chytridiomycota</taxon>
        <taxon>Chytridiomycota incertae sedis</taxon>
        <taxon>Neocallimastigomycetes</taxon>
        <taxon>Neocallimastigales</taxon>
        <taxon>Neocallimastigaceae</taxon>
        <taxon>Neocallimastix</taxon>
    </lineage>
</organism>
<dbReference type="AlphaFoldDB" id="A0A1Y2D9R7"/>
<keyword evidence="5" id="KW-0732">Signal</keyword>
<gene>
    <name evidence="7" type="ORF">LY90DRAFT_669503</name>
</gene>